<feature type="region of interest" description="Disordered" evidence="1">
    <location>
        <begin position="341"/>
        <end position="422"/>
    </location>
</feature>
<keyword evidence="4" id="KW-1185">Reference proteome</keyword>
<feature type="region of interest" description="Disordered" evidence="1">
    <location>
        <begin position="265"/>
        <end position="310"/>
    </location>
</feature>
<feature type="transmembrane region" description="Helical" evidence="2">
    <location>
        <begin position="6"/>
        <end position="24"/>
    </location>
</feature>
<feature type="compositionally biased region" description="Low complexity" evidence="1">
    <location>
        <begin position="357"/>
        <end position="375"/>
    </location>
</feature>
<gene>
    <name evidence="3" type="ORF">C2G38_2040949</name>
</gene>
<name>A0A397UV50_9GLOM</name>
<feature type="compositionally biased region" description="Polar residues" evidence="1">
    <location>
        <begin position="292"/>
        <end position="302"/>
    </location>
</feature>
<dbReference type="EMBL" id="QKWP01000920">
    <property type="protein sequence ID" value="RIB13481.1"/>
    <property type="molecule type" value="Genomic_DNA"/>
</dbReference>
<feature type="transmembrane region" description="Helical" evidence="2">
    <location>
        <begin position="126"/>
        <end position="145"/>
    </location>
</feature>
<dbReference type="AlphaFoldDB" id="A0A397UV50"/>
<evidence type="ECO:0000256" key="2">
    <source>
        <dbReference type="SAM" id="Phobius"/>
    </source>
</evidence>
<sequence length="614" mass="69496">MCLEPSGKLLLYTLFIATVTFRGLNITANHLSTPFLIGYAVIEVIVAPSGLFGICGAISGNIFLMSRYSRDHWFSVVVLTIIDAIKIILSFTMKDHTINSCITNPIDIDERNFCENKADFDIKAGLVVFGAQEIILIALGFLTWYCVKRVSQKSTNQKKRKSEKKKNPKEIDMEVQEPHVANDVTSIVSTDILEKRQNMDENSLIANPPSPFFRRPTLNHRQEDQIPDGIKQDYNNINPNNSRIQENQGNSNITNITQNSQRFDQTYTTPTHNPGVPIPQTQGSQGLPIGLPSTSYNNNLPNSRPPIVHRHNSVLPSQRLAGYQPMPQYVPDMRPINHNGMMFSPNINQTDSISGFRQPQRLQQRPQQPQQPQQPYDKVAYSRGHKRSDSYPQPRPLPLPPINNYSETYQVPQQSTSQGNTRYKFDQRSTFQSKEPFSHPNFSKSLPNLHDSTIIEPPISHLPPSNLVINNQQFNNDIIPISNNISSQPKTFNTSFKSFEASNIIPDSNNKNNDSLKRMRRKSAHSVRGEATPRPDYNLLYNNYNNLPTTSKGKYINNHQITNDYYINNSYVAHSRLTNQVFPYGGGGNSKNINKQLFNQTVNSGYTNNSYAVA</sequence>
<reference evidence="3 4" key="1">
    <citation type="submission" date="2018-06" db="EMBL/GenBank/DDBJ databases">
        <title>Comparative genomics reveals the genomic features of Rhizophagus irregularis, R. cerebriforme, R. diaphanum and Gigaspora rosea, and their symbiotic lifestyle signature.</title>
        <authorList>
            <person name="Morin E."/>
            <person name="San Clemente H."/>
            <person name="Chen E.C.H."/>
            <person name="De La Providencia I."/>
            <person name="Hainaut M."/>
            <person name="Kuo A."/>
            <person name="Kohler A."/>
            <person name="Murat C."/>
            <person name="Tang N."/>
            <person name="Roy S."/>
            <person name="Loubradou J."/>
            <person name="Henrissat B."/>
            <person name="Grigoriev I.V."/>
            <person name="Corradi N."/>
            <person name="Roux C."/>
            <person name="Martin F.M."/>
        </authorList>
    </citation>
    <scope>NUCLEOTIDE SEQUENCE [LARGE SCALE GENOMIC DNA]</scope>
    <source>
        <strain evidence="3 4">DAOM 194757</strain>
    </source>
</reference>
<organism evidence="3 4">
    <name type="scientific">Gigaspora rosea</name>
    <dbReference type="NCBI Taxonomy" id="44941"/>
    <lineage>
        <taxon>Eukaryota</taxon>
        <taxon>Fungi</taxon>
        <taxon>Fungi incertae sedis</taxon>
        <taxon>Mucoromycota</taxon>
        <taxon>Glomeromycotina</taxon>
        <taxon>Glomeromycetes</taxon>
        <taxon>Diversisporales</taxon>
        <taxon>Gigasporaceae</taxon>
        <taxon>Gigaspora</taxon>
    </lineage>
</organism>
<feature type="compositionally biased region" description="Polar residues" evidence="1">
    <location>
        <begin position="403"/>
        <end position="421"/>
    </location>
</feature>
<evidence type="ECO:0000313" key="4">
    <source>
        <dbReference type="Proteomes" id="UP000266673"/>
    </source>
</evidence>
<evidence type="ECO:0000313" key="3">
    <source>
        <dbReference type="EMBL" id="RIB13481.1"/>
    </source>
</evidence>
<feature type="compositionally biased region" description="Polar residues" evidence="1">
    <location>
        <begin position="345"/>
        <end position="355"/>
    </location>
</feature>
<keyword evidence="2" id="KW-0812">Transmembrane</keyword>
<feature type="compositionally biased region" description="Polar residues" evidence="1">
    <location>
        <begin position="503"/>
        <end position="513"/>
    </location>
</feature>
<feature type="region of interest" description="Disordered" evidence="1">
    <location>
        <begin position="503"/>
        <end position="531"/>
    </location>
</feature>
<feature type="transmembrane region" description="Helical" evidence="2">
    <location>
        <begin position="72"/>
        <end position="89"/>
    </location>
</feature>
<keyword evidence="2" id="KW-1133">Transmembrane helix</keyword>
<evidence type="ECO:0000256" key="1">
    <source>
        <dbReference type="SAM" id="MobiDB-lite"/>
    </source>
</evidence>
<protein>
    <submittedName>
        <fullName evidence="3">Uncharacterized protein</fullName>
    </submittedName>
</protein>
<keyword evidence="2" id="KW-0472">Membrane</keyword>
<dbReference type="OrthoDB" id="2396407at2759"/>
<feature type="transmembrane region" description="Helical" evidence="2">
    <location>
        <begin position="36"/>
        <end position="60"/>
    </location>
</feature>
<accession>A0A397UV50</accession>
<comment type="caution">
    <text evidence="3">The sequence shown here is derived from an EMBL/GenBank/DDBJ whole genome shotgun (WGS) entry which is preliminary data.</text>
</comment>
<dbReference type="Proteomes" id="UP000266673">
    <property type="component" value="Unassembled WGS sequence"/>
</dbReference>
<proteinExistence type="predicted"/>